<reference evidence="3" key="1">
    <citation type="submission" date="2020-07" db="EMBL/GenBank/DDBJ databases">
        <title>Huge and variable diversity of episymbiotic CPR bacteria and DPANN archaea in groundwater ecosystems.</title>
        <authorList>
            <person name="He C.Y."/>
            <person name="Keren R."/>
            <person name="Whittaker M."/>
            <person name="Farag I.F."/>
            <person name="Doudna J."/>
            <person name="Cate J.H.D."/>
            <person name="Banfield J.F."/>
        </authorList>
    </citation>
    <scope>NUCLEOTIDE SEQUENCE</scope>
    <source>
        <strain evidence="3">NC_groundwater_1664_Pr3_B-0.1um_52_9</strain>
    </source>
</reference>
<dbReference type="Gene3D" id="3.30.530.20">
    <property type="match status" value="1"/>
</dbReference>
<evidence type="ECO:0000313" key="4">
    <source>
        <dbReference type="Proteomes" id="UP000807825"/>
    </source>
</evidence>
<dbReference type="AlphaFoldDB" id="A0A9D6VC06"/>
<protein>
    <submittedName>
        <fullName evidence="3">SRPBCC domain-containing protein</fullName>
    </submittedName>
</protein>
<proteinExistence type="inferred from homology"/>
<comment type="caution">
    <text evidence="3">The sequence shown here is derived from an EMBL/GenBank/DDBJ whole genome shotgun (WGS) entry which is preliminary data.</text>
</comment>
<accession>A0A9D6VC06</accession>
<dbReference type="InterPro" id="IPR013538">
    <property type="entry name" value="ASHA1/2-like_C"/>
</dbReference>
<dbReference type="Pfam" id="PF08327">
    <property type="entry name" value="AHSA1"/>
    <property type="match status" value="1"/>
</dbReference>
<evidence type="ECO:0000256" key="1">
    <source>
        <dbReference type="ARBA" id="ARBA00006817"/>
    </source>
</evidence>
<name>A0A9D6VC06_9BACT</name>
<sequence>MVSSTEIETELTITSVFDAPLDLLWKAWTDPEYVVKRWGPKFFTAPFCGIDLRVGGKYLNCMRSHDGNDYWSTGVYREIIPN</sequence>
<feature type="domain" description="Activator of Hsp90 ATPase homologue 1/2-like C-terminal" evidence="2">
    <location>
        <begin position="18"/>
        <end position="82"/>
    </location>
</feature>
<dbReference type="EMBL" id="JACRDE010000631">
    <property type="protein sequence ID" value="MBI5252637.1"/>
    <property type="molecule type" value="Genomic_DNA"/>
</dbReference>
<dbReference type="SUPFAM" id="SSF55961">
    <property type="entry name" value="Bet v1-like"/>
    <property type="match status" value="1"/>
</dbReference>
<evidence type="ECO:0000313" key="3">
    <source>
        <dbReference type="EMBL" id="MBI5252637.1"/>
    </source>
</evidence>
<comment type="similarity">
    <text evidence="1">Belongs to the AHA1 family.</text>
</comment>
<organism evidence="3 4">
    <name type="scientific">Desulfomonile tiedjei</name>
    <dbReference type="NCBI Taxonomy" id="2358"/>
    <lineage>
        <taxon>Bacteria</taxon>
        <taxon>Pseudomonadati</taxon>
        <taxon>Thermodesulfobacteriota</taxon>
        <taxon>Desulfomonilia</taxon>
        <taxon>Desulfomonilales</taxon>
        <taxon>Desulfomonilaceae</taxon>
        <taxon>Desulfomonile</taxon>
    </lineage>
</organism>
<dbReference type="InterPro" id="IPR023393">
    <property type="entry name" value="START-like_dom_sf"/>
</dbReference>
<gene>
    <name evidence="3" type="ORF">HY912_24335</name>
</gene>
<evidence type="ECO:0000259" key="2">
    <source>
        <dbReference type="Pfam" id="PF08327"/>
    </source>
</evidence>
<dbReference type="Proteomes" id="UP000807825">
    <property type="component" value="Unassembled WGS sequence"/>
</dbReference>